<dbReference type="Proteomes" id="UP000830768">
    <property type="component" value="Chromosome 1"/>
</dbReference>
<organism evidence="1 2">
    <name type="scientific">Fusarium solani subsp. cucurbitae</name>
    <name type="common">Neocosmosporum cucurbitae</name>
    <dbReference type="NCBI Taxonomy" id="2747967"/>
    <lineage>
        <taxon>Eukaryota</taxon>
        <taxon>Fungi</taxon>
        <taxon>Dikarya</taxon>
        <taxon>Ascomycota</taxon>
        <taxon>Pezizomycotina</taxon>
        <taxon>Sordariomycetes</taxon>
        <taxon>Hypocreomycetidae</taxon>
        <taxon>Hypocreales</taxon>
        <taxon>Nectriaceae</taxon>
        <taxon>Fusarium</taxon>
        <taxon>Fusarium solani species complex</taxon>
    </lineage>
</organism>
<gene>
    <name evidence="1" type="ORF">LCI18_000123</name>
</gene>
<protein>
    <submittedName>
        <fullName evidence="1">Uncharacterized protein</fullName>
    </submittedName>
</protein>
<sequence length="650" mass="71904">MEALIRECGLNLDDIPTRARAGTNIEIRRPCLKVSKPGGTGNNAEITDQPTPISLPSVQREPEAGGCESPGEGMITEEMQTEAYPVTTAPVDPYLSATFHDPIHSPTTDHGVPDPQHSDLYDPGPNLNMDSTPGQLRYYGSTTQLYVQSCHTQDVDMPVNLDSTTGFVVDMESTQLRKSLIDSGWGHFSRFLSVVDEQLFKAHQAIGKRSQYYSRFLEAALLGCATRISTSRTIRSLGRAYVNQAKQDMVLELEQPTIATLQGLLLLSEFEATSARDRSGWIYSGITSPLRAYKISRLANLISISGIACRLLFDLGLHEDCSQLVESGILTQADADLRHQLFLVAFIYDKQWALYLGRPGCVPLVSLEQRVSHDGPANSLSSLNHWVTLCKFVSEATNLLNGFGAFLDSESIDKLWELSSRISAAQVLLPPELSPKHIPEVSITAYSLNIQFYAIQIVLHRAIVKMLSQNSEGANHDHTAEVKKSRQALYDNASHICHLILTYREMYGVEKIITIMLDSMYMAASTLIAHILQPPARHREHGHGMSDPNALQMLNMIAETTSALQKHYPVTEKMRQTLSRITENTVLAGSFGSFDATSTTSQSQCKELCQDSILAMGWGSMDAFVCDDFMFSQSELLDNSSYVNNSDMQP</sequence>
<dbReference type="EMBL" id="CP090030">
    <property type="protein sequence ID" value="UPK89188.1"/>
    <property type="molecule type" value="Genomic_DNA"/>
</dbReference>
<evidence type="ECO:0000313" key="1">
    <source>
        <dbReference type="EMBL" id="UPK89188.1"/>
    </source>
</evidence>
<proteinExistence type="predicted"/>
<evidence type="ECO:0000313" key="2">
    <source>
        <dbReference type="Proteomes" id="UP000830768"/>
    </source>
</evidence>
<name>A0ACD3YK36_FUSSC</name>
<keyword evidence="2" id="KW-1185">Reference proteome</keyword>
<reference evidence="1" key="1">
    <citation type="submission" date="2021-11" db="EMBL/GenBank/DDBJ databases">
        <title>Fusarium solani-melongenae Genome sequencing and assembly.</title>
        <authorList>
            <person name="Xie S."/>
            <person name="Huang L."/>
            <person name="Zhang X."/>
        </authorList>
    </citation>
    <scope>NUCLEOTIDE SEQUENCE</scope>
    <source>
        <strain evidence="1">CRI 24-3</strain>
    </source>
</reference>
<accession>A0ACD3YK36</accession>